<evidence type="ECO:0000259" key="3">
    <source>
        <dbReference type="PROSITE" id="PS50132"/>
    </source>
</evidence>
<evidence type="ECO:0000259" key="4">
    <source>
        <dbReference type="PROSITE" id="PS50186"/>
    </source>
</evidence>
<dbReference type="PROSITE" id="PS50132">
    <property type="entry name" value="RGS"/>
    <property type="match status" value="1"/>
</dbReference>
<dbReference type="EMBL" id="LN891200">
    <property type="protein sequence ID" value="CUS07526.1"/>
    <property type="molecule type" value="Genomic_DNA"/>
</dbReference>
<dbReference type="SMART" id="SM00049">
    <property type="entry name" value="DEP"/>
    <property type="match status" value="2"/>
</dbReference>
<reference evidence="5" key="1">
    <citation type="submission" date="2015-10" db="EMBL/GenBank/DDBJ databases">
        <authorList>
            <person name="Regsiter A."/>
            <person name="william w."/>
        </authorList>
    </citation>
    <scope>NUCLEOTIDE SEQUENCE</scope>
    <source>
        <strain evidence="5">Montdore</strain>
    </source>
</reference>
<dbReference type="Pfam" id="PF00615">
    <property type="entry name" value="RGS"/>
    <property type="match status" value="1"/>
</dbReference>
<dbReference type="GO" id="GO:0035556">
    <property type="term" value="P:intracellular signal transduction"/>
    <property type="evidence" value="ECO:0007669"/>
    <property type="project" value="InterPro"/>
</dbReference>
<dbReference type="InterPro" id="IPR036390">
    <property type="entry name" value="WH_DNA-bd_sf"/>
</dbReference>
<dbReference type="InterPro" id="IPR000591">
    <property type="entry name" value="DEP_dom"/>
</dbReference>
<dbReference type="CDD" id="cd04450">
    <property type="entry name" value="DEP_RGS7-like"/>
    <property type="match status" value="1"/>
</dbReference>
<feature type="domain" description="RGS" evidence="3">
    <location>
        <begin position="351"/>
        <end position="490"/>
    </location>
</feature>
<dbReference type="CDD" id="cd08708">
    <property type="entry name" value="RGS_FLBA"/>
    <property type="match status" value="1"/>
</dbReference>
<dbReference type="PROSITE" id="PS50186">
    <property type="entry name" value="DEP"/>
    <property type="match status" value="1"/>
</dbReference>
<dbReference type="Pfam" id="PF00610">
    <property type="entry name" value="DEP"/>
    <property type="match status" value="1"/>
</dbReference>
<dbReference type="PANTHER" id="PTHR10845:SF192">
    <property type="entry name" value="DOUBLE HIT, ISOFORM B"/>
    <property type="match status" value="1"/>
</dbReference>
<feature type="domain" description="DEP" evidence="4">
    <location>
        <begin position="213"/>
        <end position="299"/>
    </location>
</feature>
<accession>A0A292PJ87</accession>
<dbReference type="PRINTS" id="PR01301">
    <property type="entry name" value="RGSPROTEIN"/>
</dbReference>
<dbReference type="SMART" id="SM00315">
    <property type="entry name" value="RGS"/>
    <property type="match status" value="1"/>
</dbReference>
<name>A0A292PJ87_9PEZI</name>
<proteinExistence type="predicted"/>
<dbReference type="InterPro" id="IPR016137">
    <property type="entry name" value="RGS"/>
</dbReference>
<dbReference type="Pfam" id="PF25889">
    <property type="entry name" value="WHD_Fungal_DR"/>
    <property type="match status" value="1"/>
</dbReference>
<evidence type="ECO:0000256" key="1">
    <source>
        <dbReference type="ARBA" id="ARBA00022700"/>
    </source>
</evidence>
<dbReference type="Gene3D" id="1.10.167.10">
    <property type="entry name" value="Regulator of G-protein Signalling 4, domain 2"/>
    <property type="match status" value="1"/>
</dbReference>
<feature type="region of interest" description="Disordered" evidence="2">
    <location>
        <begin position="315"/>
        <end position="348"/>
    </location>
</feature>
<keyword evidence="6" id="KW-1185">Reference proteome</keyword>
<keyword evidence="1" id="KW-0734">Signal transduction inhibitor</keyword>
<dbReference type="InterPro" id="IPR044926">
    <property type="entry name" value="RGS_subdomain_2"/>
</dbReference>
<dbReference type="Gene3D" id="1.10.10.10">
    <property type="entry name" value="Winged helix-like DNA-binding domain superfamily/Winged helix DNA-binding domain"/>
    <property type="match status" value="2"/>
</dbReference>
<gene>
    <name evidence="5" type="ORF">GSTUAT00008407001</name>
</gene>
<dbReference type="PANTHER" id="PTHR10845">
    <property type="entry name" value="REGULATOR OF G PROTEIN SIGNALING"/>
    <property type="match status" value="1"/>
</dbReference>
<dbReference type="SUPFAM" id="SSF48097">
    <property type="entry name" value="Regulator of G-protein signaling, RGS"/>
    <property type="match status" value="1"/>
</dbReference>
<dbReference type="Proteomes" id="UP001412239">
    <property type="component" value="Unassembled WGS sequence"/>
</dbReference>
<feature type="compositionally biased region" description="Polar residues" evidence="2">
    <location>
        <begin position="315"/>
        <end position="329"/>
    </location>
</feature>
<evidence type="ECO:0008006" key="7">
    <source>
        <dbReference type="Google" id="ProtNLM"/>
    </source>
</evidence>
<feature type="compositionally biased region" description="Basic and acidic residues" evidence="2">
    <location>
        <begin position="334"/>
        <end position="345"/>
    </location>
</feature>
<dbReference type="InterPro" id="IPR036388">
    <property type="entry name" value="WH-like_DNA-bd_sf"/>
</dbReference>
<protein>
    <recommendedName>
        <fullName evidence="7">RGS domain-containing protein</fullName>
    </recommendedName>
</protein>
<organism evidence="5 6">
    <name type="scientific">Tuber aestivum</name>
    <name type="common">summer truffle</name>
    <dbReference type="NCBI Taxonomy" id="59557"/>
    <lineage>
        <taxon>Eukaryota</taxon>
        <taxon>Fungi</taxon>
        <taxon>Dikarya</taxon>
        <taxon>Ascomycota</taxon>
        <taxon>Pezizomycotina</taxon>
        <taxon>Pezizomycetes</taxon>
        <taxon>Pezizales</taxon>
        <taxon>Tuberaceae</taxon>
        <taxon>Tuber</taxon>
    </lineage>
</organism>
<evidence type="ECO:0000256" key="2">
    <source>
        <dbReference type="SAM" id="MobiDB-lite"/>
    </source>
</evidence>
<dbReference type="AlphaFoldDB" id="A0A292PJ87"/>
<feature type="region of interest" description="Disordered" evidence="2">
    <location>
        <begin position="498"/>
        <end position="519"/>
    </location>
</feature>
<sequence>MHQTSSRLLRMTADDRPYTRDFKDLFSTLMVSLPLCSHRIRFKTYPFTFTSEEAINNLGSLKFSQSNRMPDPKDHTRIVTTTTTTTFSMAREMARSVCQRFMDARFIELADGKSTTFFPPKGTLWQLTPKGIHVLERFCQRNGIQQDHVIKLLQSSYNTMRLVILERDSVTDRLSQDKTTTEVIFRRFAGATPNIKASASISDSDSVSEYHDGVTGVRLAEARKIGDKVVKSSFTGKCAVDWLLDCCTTVERNETHEIINLFIQYGLIQSVFEDKAYVQSNPKAKGFQPTKTAVYVFTDKGKRVSGWIDGDRLSLQNGERGNDGNSIRGTSKGRSREDGFPRNQRETNTTRLTAILNDAALRLLYREYLRETVCEENLSFWLDVEDFNHNFRAIDKSKPDAVRETLAAAYGLYNAFLAPGSPCELNIDHTLRQDMASRMTRAVAKDDNAMYSSLMEVAALFDRAQQQVFKLMAGDSVPKFIQTQKYIEVAGDILEDERNGHSGVERSLSRRYNSNGVAP</sequence>
<dbReference type="GO" id="GO:0009968">
    <property type="term" value="P:negative regulation of signal transduction"/>
    <property type="evidence" value="ECO:0007669"/>
    <property type="project" value="UniProtKB-KW"/>
</dbReference>
<dbReference type="SUPFAM" id="SSF46785">
    <property type="entry name" value="Winged helix' DNA-binding domain"/>
    <property type="match status" value="2"/>
</dbReference>
<evidence type="ECO:0000313" key="5">
    <source>
        <dbReference type="EMBL" id="CUS07526.1"/>
    </source>
</evidence>
<feature type="compositionally biased region" description="Polar residues" evidence="2">
    <location>
        <begin position="510"/>
        <end position="519"/>
    </location>
</feature>
<feature type="compositionally biased region" description="Basic and acidic residues" evidence="2">
    <location>
        <begin position="498"/>
        <end position="508"/>
    </location>
</feature>
<dbReference type="InterPro" id="IPR058855">
    <property type="entry name" value="RGS1/SST2-like_Fungal-DR"/>
</dbReference>
<dbReference type="InterPro" id="IPR036305">
    <property type="entry name" value="RGS_sf"/>
</dbReference>
<evidence type="ECO:0000313" key="6">
    <source>
        <dbReference type="Proteomes" id="UP001412239"/>
    </source>
</evidence>